<dbReference type="InterPro" id="IPR036761">
    <property type="entry name" value="TTHA0802/YceI-like_sf"/>
</dbReference>
<dbReference type="Pfam" id="PF04264">
    <property type="entry name" value="YceI"/>
    <property type="match status" value="1"/>
</dbReference>
<feature type="domain" description="Lipid/polyisoprenoid-binding YceI-like" evidence="2">
    <location>
        <begin position="57"/>
        <end position="221"/>
    </location>
</feature>
<dbReference type="RefSeq" id="WP_076587156.1">
    <property type="nucleotide sequence ID" value="NZ_FTLW01000003.1"/>
</dbReference>
<evidence type="ECO:0000259" key="2">
    <source>
        <dbReference type="SMART" id="SM00867"/>
    </source>
</evidence>
<dbReference type="OrthoDB" id="9811006at2"/>
<protein>
    <submittedName>
        <fullName evidence="3">Polyisoprenoid-binding protein YceI</fullName>
    </submittedName>
</protein>
<name>A0A1N6UMQ4_9GAMM</name>
<sequence length="239" mass="24673">MNRKIFNTTVLSAALVVALGACRQEGAAPPVADAAAATTPAVQAEPAKPAIAVASGTYKLDPAHTMVLAQWSHLGFSNPTANFGDTSGTITWDAANPTASKVEVTIPLSGLRSFSDDFNKHLSSADFFDVAKFPEASFKSTSVTAAGANKYTVVGDLTIKNITKPVTLDVTVNGAGEHPMAKLQAVGFDATGTVKRSDYGLDMAAPMVSDEVKLRITTEAMIEATADTAAPAAAEAEAK</sequence>
<dbReference type="PANTHER" id="PTHR34406:SF1">
    <property type="entry name" value="PROTEIN YCEI"/>
    <property type="match status" value="1"/>
</dbReference>
<evidence type="ECO:0000256" key="1">
    <source>
        <dbReference type="SAM" id="SignalP"/>
    </source>
</evidence>
<dbReference type="PANTHER" id="PTHR34406">
    <property type="entry name" value="PROTEIN YCEI"/>
    <property type="match status" value="1"/>
</dbReference>
<evidence type="ECO:0000313" key="3">
    <source>
        <dbReference type="EMBL" id="SIQ66893.1"/>
    </source>
</evidence>
<feature type="signal peptide" evidence="1">
    <location>
        <begin position="1"/>
        <end position="27"/>
    </location>
</feature>
<organism evidence="3 4">
    <name type="scientific">Solilutibacter tolerans</name>
    <dbReference type="NCBI Taxonomy" id="1604334"/>
    <lineage>
        <taxon>Bacteria</taxon>
        <taxon>Pseudomonadati</taxon>
        <taxon>Pseudomonadota</taxon>
        <taxon>Gammaproteobacteria</taxon>
        <taxon>Lysobacterales</taxon>
        <taxon>Lysobacteraceae</taxon>
        <taxon>Solilutibacter</taxon>
    </lineage>
</organism>
<accession>A0A1N6UMQ4</accession>
<dbReference type="AlphaFoldDB" id="A0A1N6UMQ4"/>
<dbReference type="STRING" id="1604334.SAMN05421546_1703"/>
<dbReference type="SUPFAM" id="SSF101874">
    <property type="entry name" value="YceI-like"/>
    <property type="match status" value="1"/>
</dbReference>
<dbReference type="PROSITE" id="PS51257">
    <property type="entry name" value="PROKAR_LIPOPROTEIN"/>
    <property type="match status" value="1"/>
</dbReference>
<keyword evidence="4" id="KW-1185">Reference proteome</keyword>
<dbReference type="Gene3D" id="2.40.128.110">
    <property type="entry name" value="Lipid/polyisoprenoid-binding, YceI-like"/>
    <property type="match status" value="1"/>
</dbReference>
<proteinExistence type="predicted"/>
<dbReference type="Proteomes" id="UP000241788">
    <property type="component" value="Unassembled WGS sequence"/>
</dbReference>
<evidence type="ECO:0000313" key="4">
    <source>
        <dbReference type="Proteomes" id="UP000241788"/>
    </source>
</evidence>
<gene>
    <name evidence="3" type="ORF">SAMN05421546_1703</name>
</gene>
<reference evidence="4" key="1">
    <citation type="submission" date="2017-01" db="EMBL/GenBank/DDBJ databases">
        <authorList>
            <person name="Varghese N."/>
            <person name="Submissions S."/>
        </authorList>
    </citation>
    <scope>NUCLEOTIDE SEQUENCE [LARGE SCALE GENOMIC DNA]</scope>
    <source>
        <strain evidence="4">UM1</strain>
    </source>
</reference>
<feature type="chain" id="PRO_5011958378" evidence="1">
    <location>
        <begin position="28"/>
        <end position="239"/>
    </location>
</feature>
<dbReference type="EMBL" id="FTLW01000003">
    <property type="protein sequence ID" value="SIQ66893.1"/>
    <property type="molecule type" value="Genomic_DNA"/>
</dbReference>
<dbReference type="SMART" id="SM00867">
    <property type="entry name" value="YceI"/>
    <property type="match status" value="1"/>
</dbReference>
<keyword evidence="1" id="KW-0732">Signal</keyword>
<dbReference type="InterPro" id="IPR007372">
    <property type="entry name" value="Lipid/polyisoprenoid-bd_YceI"/>
</dbReference>